<name>A0A0M0JV22_9EUKA</name>
<reference evidence="2" key="1">
    <citation type="journal article" date="2015" name="PLoS Genet.">
        <title>Genome Sequence and Transcriptome Analyses of Chrysochromulina tobin: Metabolic Tools for Enhanced Algal Fitness in the Prominent Order Prymnesiales (Haptophyceae).</title>
        <authorList>
            <person name="Hovde B.T."/>
            <person name="Deodato C.R."/>
            <person name="Hunsperger H.M."/>
            <person name="Ryken S.A."/>
            <person name="Yost W."/>
            <person name="Jha R.K."/>
            <person name="Patterson J."/>
            <person name="Monnat R.J. Jr."/>
            <person name="Barlow S.B."/>
            <person name="Starkenburg S.R."/>
            <person name="Cattolico R.A."/>
        </authorList>
    </citation>
    <scope>NUCLEOTIDE SEQUENCE</scope>
    <source>
        <strain evidence="2">CCMP291</strain>
    </source>
</reference>
<dbReference type="AlphaFoldDB" id="A0A0M0JV22"/>
<dbReference type="OrthoDB" id="204058at2759"/>
<dbReference type="Gene3D" id="1.25.40.10">
    <property type="entry name" value="Tetratricopeptide repeat domain"/>
    <property type="match status" value="1"/>
</dbReference>
<dbReference type="SUPFAM" id="SSF48452">
    <property type="entry name" value="TPR-like"/>
    <property type="match status" value="1"/>
</dbReference>
<evidence type="ECO:0000313" key="1">
    <source>
        <dbReference type="EMBL" id="KOO30202.1"/>
    </source>
</evidence>
<gene>
    <name evidence="1" type="ORF">Ctob_006692</name>
</gene>
<organism evidence="1 2">
    <name type="scientific">Chrysochromulina tobinii</name>
    <dbReference type="NCBI Taxonomy" id="1460289"/>
    <lineage>
        <taxon>Eukaryota</taxon>
        <taxon>Haptista</taxon>
        <taxon>Haptophyta</taxon>
        <taxon>Prymnesiophyceae</taxon>
        <taxon>Prymnesiales</taxon>
        <taxon>Chrysochromulinaceae</taxon>
        <taxon>Chrysochromulina</taxon>
    </lineage>
</organism>
<comment type="caution">
    <text evidence="1">The sequence shown here is derived from an EMBL/GenBank/DDBJ whole genome shotgun (WGS) entry which is preliminary data.</text>
</comment>
<dbReference type="Proteomes" id="UP000037460">
    <property type="component" value="Unassembled WGS sequence"/>
</dbReference>
<protein>
    <submittedName>
        <fullName evidence="1">Uncharacterized protein</fullName>
    </submittedName>
</protein>
<proteinExistence type="predicted"/>
<sequence>MASDAARAFEQGKYEECEQLWQAAADAYSSEDLAWANLAVALIINASDDPTMKLGQPPAGRAKERLEAALAAIEKATALGSSDALLLNARGNALGLLLRWSEAREAYASATALSARDFESIPRSNEALTLLQLEQPEQSEKIARNLLRRDPNFVDAQALLATIRWSQRDMGGAAAELSALCDRPTDGQQWCERYSTVDVVLGRWPPRAVATYRDLLMQPSVALIFKNARALPAR</sequence>
<accession>A0A0M0JV22</accession>
<dbReference type="EMBL" id="JWZX01002266">
    <property type="protein sequence ID" value="KOO30202.1"/>
    <property type="molecule type" value="Genomic_DNA"/>
</dbReference>
<dbReference type="InterPro" id="IPR011990">
    <property type="entry name" value="TPR-like_helical_dom_sf"/>
</dbReference>
<keyword evidence="2" id="KW-1185">Reference proteome</keyword>
<evidence type="ECO:0000313" key="2">
    <source>
        <dbReference type="Proteomes" id="UP000037460"/>
    </source>
</evidence>